<dbReference type="AlphaFoldDB" id="A0A382Y016"/>
<proteinExistence type="predicted"/>
<evidence type="ECO:0000313" key="2">
    <source>
        <dbReference type="EMBL" id="SVD76504.1"/>
    </source>
</evidence>
<organism evidence="2">
    <name type="scientific">marine metagenome</name>
    <dbReference type="NCBI Taxonomy" id="408172"/>
    <lineage>
        <taxon>unclassified sequences</taxon>
        <taxon>metagenomes</taxon>
        <taxon>ecological metagenomes</taxon>
    </lineage>
</organism>
<sequence>MFMPKEYLSAYEAAKHYGCSSQVIHDYIRKGKLCWDKIVMQRFGAKRIKKSDLETFMEKQNPLMVETRRANAYTNVGILPEHLTLNQFSSKYNINRYQLNKLIDANIIQCEVSPKGWRLLPE</sequence>
<evidence type="ECO:0000259" key="1">
    <source>
        <dbReference type="Pfam" id="PF12728"/>
    </source>
</evidence>
<protein>
    <recommendedName>
        <fullName evidence="1">Helix-turn-helix domain-containing protein</fullName>
    </recommendedName>
</protein>
<dbReference type="Pfam" id="PF12728">
    <property type="entry name" value="HTH_17"/>
    <property type="match status" value="1"/>
</dbReference>
<dbReference type="InterPro" id="IPR041657">
    <property type="entry name" value="HTH_17"/>
</dbReference>
<name>A0A382Y016_9ZZZZ</name>
<feature type="domain" description="Helix-turn-helix" evidence="1">
    <location>
        <begin position="7"/>
        <end position="60"/>
    </location>
</feature>
<feature type="non-terminal residue" evidence="2">
    <location>
        <position position="122"/>
    </location>
</feature>
<reference evidence="2" key="1">
    <citation type="submission" date="2018-05" db="EMBL/GenBank/DDBJ databases">
        <authorList>
            <person name="Lanie J.A."/>
            <person name="Ng W.-L."/>
            <person name="Kazmierczak K.M."/>
            <person name="Andrzejewski T.M."/>
            <person name="Davidsen T.M."/>
            <person name="Wayne K.J."/>
            <person name="Tettelin H."/>
            <person name="Glass J.I."/>
            <person name="Rusch D."/>
            <person name="Podicherti R."/>
            <person name="Tsui H.-C.T."/>
            <person name="Winkler M.E."/>
        </authorList>
    </citation>
    <scope>NUCLEOTIDE SEQUENCE</scope>
</reference>
<accession>A0A382Y016</accession>
<gene>
    <name evidence="2" type="ORF">METZ01_LOCUS429358</name>
</gene>
<dbReference type="EMBL" id="UINC01171769">
    <property type="protein sequence ID" value="SVD76504.1"/>
    <property type="molecule type" value="Genomic_DNA"/>
</dbReference>